<feature type="domain" description="HD" evidence="1">
    <location>
        <begin position="26"/>
        <end position="129"/>
    </location>
</feature>
<dbReference type="Proteomes" id="UP000176511">
    <property type="component" value="Unassembled WGS sequence"/>
</dbReference>
<evidence type="ECO:0000313" key="3">
    <source>
        <dbReference type="Proteomes" id="UP000176511"/>
    </source>
</evidence>
<dbReference type="Gene3D" id="1.20.58.1910">
    <property type="match status" value="1"/>
</dbReference>
<comment type="caution">
    <text evidence="2">The sequence shown here is derived from an EMBL/GenBank/DDBJ whole genome shotgun (WGS) entry which is preliminary data.</text>
</comment>
<dbReference type="Pfam" id="PF01966">
    <property type="entry name" value="HD"/>
    <property type="match status" value="1"/>
</dbReference>
<name>A0A1F6DKQ1_9BACT</name>
<proteinExistence type="predicted"/>
<dbReference type="STRING" id="1798491.A3C87_00585"/>
<dbReference type="SUPFAM" id="SSF109604">
    <property type="entry name" value="HD-domain/PDEase-like"/>
    <property type="match status" value="1"/>
</dbReference>
<reference evidence="2 3" key="1">
    <citation type="journal article" date="2016" name="Nat. Commun.">
        <title>Thousands of microbial genomes shed light on interconnected biogeochemical processes in an aquifer system.</title>
        <authorList>
            <person name="Anantharaman K."/>
            <person name="Brown C.T."/>
            <person name="Hug L.A."/>
            <person name="Sharon I."/>
            <person name="Castelle C.J."/>
            <person name="Probst A.J."/>
            <person name="Thomas B.C."/>
            <person name="Singh A."/>
            <person name="Wilkins M.J."/>
            <person name="Karaoz U."/>
            <person name="Brodie E.L."/>
            <person name="Williams K.H."/>
            <person name="Hubbard S.S."/>
            <person name="Banfield J.F."/>
        </authorList>
    </citation>
    <scope>NUCLEOTIDE SEQUENCE [LARGE SCALE GENOMIC DNA]</scope>
</reference>
<dbReference type="SMART" id="SM00471">
    <property type="entry name" value="HDc"/>
    <property type="match status" value="1"/>
</dbReference>
<evidence type="ECO:0000313" key="2">
    <source>
        <dbReference type="EMBL" id="OGG61880.1"/>
    </source>
</evidence>
<organism evidence="2 3">
    <name type="scientific">Candidatus Kaiserbacteria bacterium RIFCSPHIGHO2_02_FULL_49_34</name>
    <dbReference type="NCBI Taxonomy" id="1798491"/>
    <lineage>
        <taxon>Bacteria</taxon>
        <taxon>Candidatus Kaiseribacteriota</taxon>
    </lineage>
</organism>
<dbReference type="EMBL" id="MFLE01000014">
    <property type="protein sequence ID" value="OGG61880.1"/>
    <property type="molecule type" value="Genomic_DNA"/>
</dbReference>
<dbReference type="AlphaFoldDB" id="A0A1F6DKQ1"/>
<dbReference type="CDD" id="cd00077">
    <property type="entry name" value="HDc"/>
    <property type="match status" value="1"/>
</dbReference>
<protein>
    <recommendedName>
        <fullName evidence="1">HD domain-containing protein</fullName>
    </recommendedName>
</protein>
<evidence type="ECO:0000259" key="1">
    <source>
        <dbReference type="PROSITE" id="PS51831"/>
    </source>
</evidence>
<dbReference type="InterPro" id="IPR006674">
    <property type="entry name" value="HD_domain"/>
</dbReference>
<dbReference type="Gene3D" id="1.10.472.50">
    <property type="entry name" value="HD-domain/PDEase-like"/>
    <property type="match status" value="1"/>
</dbReference>
<dbReference type="InterPro" id="IPR003607">
    <property type="entry name" value="HD/PDEase_dom"/>
</dbReference>
<dbReference type="PANTHER" id="PTHR33594">
    <property type="entry name" value="SUPERFAMILY HYDROLASE, PUTATIVE (AFU_ORTHOLOGUE AFUA_1G03035)-RELATED"/>
    <property type="match status" value="1"/>
</dbReference>
<accession>A0A1F6DKQ1</accession>
<gene>
    <name evidence="2" type="ORF">A3C87_00585</name>
</gene>
<sequence>MQKERILKKTEMFVKKALLHEGTGHDFWHIERVRKNARLINATEQADAFIIELAALLHDVGDRKVIKQDEDDYSIARNFLKSQKVPDEVIGSVMFIIEHMSYSKTLNTKKEHASKEYYVVQDADRLDAIGAIGIARAFTYGGSAGRAMHDPTRKAPKITSTKSYRNAGSATCQHFEDKLLLLKDLMNTKTAKKIATKRNDVMKKFLAQFYDEWDGVR</sequence>
<dbReference type="PROSITE" id="PS51831">
    <property type="entry name" value="HD"/>
    <property type="match status" value="1"/>
</dbReference>
<dbReference type="PANTHER" id="PTHR33594:SF1">
    <property type="entry name" value="HD_PDEASE DOMAIN-CONTAINING PROTEIN"/>
    <property type="match status" value="1"/>
</dbReference>